<gene>
    <name evidence="3" type="ORF">FAK_35790</name>
</gene>
<sequence length="784" mass="85548">MTATRPGQPLSCTFVLPWYGEQVPGGAEAEARLTAENLAAAGVRVQALATNLSGLGSDWERDTLPVGETVENGVTVRRFPVAPRDAARFDGLNMRVLAGAVLSPDEERDFYRNMVYSPELLTHIAAHPEQGPFFYIPYLFTSSVWGPLIHPAKSLIIPCLHDEGYARMAAVKRAMETSRMVCFHVPPERDLAAGLYDLGRTEPVIVGEGMDTHWTHDPERFRQDFGLSEPFILYAGRKDPGKNTPLLVHYFLRYKAEGRGPAGLKLVLVGNLPADIPPGGEAHVLDLGFVSVQQKHDAYAAAEVFVQPSLMESFSRVIMEAWLAGTPVMVHADCPVTQGHVLASGGGLAFKDYPHFAECLDYLLERPELRAQMARAGAAYVQGNFSWPVVVDNYLKVIETVSAEPACEPTTLERALAPRRPRLASGPAVHQMVPDFSFGDAIGNDALAIQKTLRSWGISSDIFAHSIHPRLADKARPIEEYAKQARPQDVLLFHFSIGHPVADLLPELPGRRVLRYHNITPAEFLDLCNPESAARARLGREQLRRIAPAVELGMGVSDYNCAELSEAGCPATATVPIVIDTSVLATPSDPFVAQRFDDGRPAVLHVGRLVPNKKIEDLIKTQYWLSRLVPGVRMLIVGGEVGCETYAEGLRELVDRLAVPDVHFSGHVSLAALMAYYRRADCYLCLSEHEGFCVPLVECMHLGIPVVAYGAAGVPGTLGDGGILLERKEPQRVAETVARVLTDPALAAGLRVAGQERLQRFAPARVAADLREVLTSRLGLELAP</sequence>
<dbReference type="Gene3D" id="3.40.50.2000">
    <property type="entry name" value="Glycogen Phosphorylase B"/>
    <property type="match status" value="4"/>
</dbReference>
<reference evidence="4" key="1">
    <citation type="journal article" date="2023" name="Arch. Microbiol.">
        <title>Desulfoferula mesophilus gen. nov. sp. nov., a mesophilic sulfate-reducing bacterium isolated from a brackish lake sediment.</title>
        <authorList>
            <person name="Watanabe T."/>
            <person name="Yabe T."/>
            <person name="Tsuji J.M."/>
            <person name="Fukui M."/>
        </authorList>
    </citation>
    <scope>NUCLEOTIDE SEQUENCE [LARGE SCALE GENOMIC DNA]</scope>
    <source>
        <strain evidence="4">12FAK</strain>
    </source>
</reference>
<dbReference type="Pfam" id="PF00534">
    <property type="entry name" value="Glycos_transf_1"/>
    <property type="match status" value="2"/>
</dbReference>
<keyword evidence="1" id="KW-0808">Transferase</keyword>
<proteinExistence type="predicted"/>
<protein>
    <recommendedName>
        <fullName evidence="2">Glycosyl transferase family 1 domain-containing protein</fullName>
    </recommendedName>
</protein>
<dbReference type="GO" id="GO:0016757">
    <property type="term" value="F:glycosyltransferase activity"/>
    <property type="evidence" value="ECO:0007669"/>
    <property type="project" value="InterPro"/>
</dbReference>
<dbReference type="PANTHER" id="PTHR46401:SF2">
    <property type="entry name" value="GLYCOSYLTRANSFERASE WBBK-RELATED"/>
    <property type="match status" value="1"/>
</dbReference>
<dbReference type="PANTHER" id="PTHR46401">
    <property type="entry name" value="GLYCOSYLTRANSFERASE WBBK-RELATED"/>
    <property type="match status" value="1"/>
</dbReference>
<evidence type="ECO:0000313" key="4">
    <source>
        <dbReference type="Proteomes" id="UP001366166"/>
    </source>
</evidence>
<dbReference type="KEGG" id="dmp:FAK_35790"/>
<keyword evidence="4" id="KW-1185">Reference proteome</keyword>
<dbReference type="AlphaFoldDB" id="A0AAU9F2F4"/>
<name>A0AAU9F2F4_9BACT</name>
<dbReference type="Proteomes" id="UP001366166">
    <property type="component" value="Chromosome"/>
</dbReference>
<dbReference type="EMBL" id="AP028679">
    <property type="protein sequence ID" value="BEQ16513.1"/>
    <property type="molecule type" value="Genomic_DNA"/>
</dbReference>
<accession>A0AAU9F2F4</accession>
<feature type="domain" description="Glycosyl transferase family 1" evidence="2">
    <location>
        <begin position="594"/>
        <end position="755"/>
    </location>
</feature>
<dbReference type="RefSeq" id="WP_338602435.1">
    <property type="nucleotide sequence ID" value="NZ_AP028679.1"/>
</dbReference>
<dbReference type="SUPFAM" id="SSF53756">
    <property type="entry name" value="UDP-Glycosyltransferase/glycogen phosphorylase"/>
    <property type="match status" value="2"/>
</dbReference>
<evidence type="ECO:0000259" key="2">
    <source>
        <dbReference type="Pfam" id="PF00534"/>
    </source>
</evidence>
<dbReference type="InterPro" id="IPR001296">
    <property type="entry name" value="Glyco_trans_1"/>
</dbReference>
<evidence type="ECO:0000313" key="3">
    <source>
        <dbReference type="EMBL" id="BEQ16513.1"/>
    </source>
</evidence>
<feature type="domain" description="Glycosyl transferase family 1" evidence="2">
    <location>
        <begin position="220"/>
        <end position="377"/>
    </location>
</feature>
<dbReference type="CDD" id="cd03801">
    <property type="entry name" value="GT4_PimA-like"/>
    <property type="match status" value="2"/>
</dbReference>
<dbReference type="GO" id="GO:0009103">
    <property type="term" value="P:lipopolysaccharide biosynthetic process"/>
    <property type="evidence" value="ECO:0007669"/>
    <property type="project" value="TreeGrafter"/>
</dbReference>
<evidence type="ECO:0000256" key="1">
    <source>
        <dbReference type="ARBA" id="ARBA00022679"/>
    </source>
</evidence>
<organism evidence="3 4">
    <name type="scientific">Desulfoferula mesophila</name>
    <dbReference type="NCBI Taxonomy" id="3058419"/>
    <lineage>
        <taxon>Bacteria</taxon>
        <taxon>Pseudomonadati</taxon>
        <taxon>Thermodesulfobacteriota</taxon>
        <taxon>Desulfarculia</taxon>
        <taxon>Desulfarculales</taxon>
        <taxon>Desulfarculaceae</taxon>
        <taxon>Desulfoferula</taxon>
    </lineage>
</organism>